<dbReference type="GO" id="GO:0006893">
    <property type="term" value="P:Golgi to plasma membrane transport"/>
    <property type="evidence" value="ECO:0007669"/>
    <property type="project" value="TreeGrafter"/>
</dbReference>
<evidence type="ECO:0000256" key="2">
    <source>
        <dbReference type="SAM" id="MobiDB-lite"/>
    </source>
</evidence>
<feature type="region of interest" description="Disordered" evidence="2">
    <location>
        <begin position="307"/>
        <end position="328"/>
    </location>
</feature>
<evidence type="ECO:0000313" key="4">
    <source>
        <dbReference type="EMBL" id="EOB14169.1"/>
    </source>
</evidence>
<dbReference type="Proteomes" id="UP000016927">
    <property type="component" value="Unassembled WGS sequence"/>
</dbReference>
<reference evidence="4 5" key="1">
    <citation type="journal article" date="2013" name="BMC Genomics">
        <title>Comparative genomics of parasitic silkworm microsporidia reveal an association between genome expansion and host adaptation.</title>
        <authorList>
            <person name="Pan G."/>
            <person name="Xu J."/>
            <person name="Li T."/>
            <person name="Xia Q."/>
            <person name="Liu S.L."/>
            <person name="Zhang G."/>
            <person name="Li S."/>
            <person name="Li C."/>
            <person name="Liu H."/>
            <person name="Yang L."/>
            <person name="Liu T."/>
            <person name="Zhang X."/>
            <person name="Wu Z."/>
            <person name="Fan W."/>
            <person name="Dang X."/>
            <person name="Xiang H."/>
            <person name="Tao M."/>
            <person name="Li Y."/>
            <person name="Hu J."/>
            <person name="Li Z."/>
            <person name="Lin L."/>
            <person name="Luo J."/>
            <person name="Geng L."/>
            <person name="Wang L."/>
            <person name="Long M."/>
            <person name="Wan Y."/>
            <person name="He N."/>
            <person name="Zhang Z."/>
            <person name="Lu C."/>
            <person name="Keeling P.J."/>
            <person name="Wang J."/>
            <person name="Xiang Z."/>
            <person name="Zhou Z."/>
        </authorList>
    </citation>
    <scope>NUCLEOTIDE SEQUENCE [LARGE SCALE GENOMIC DNA]</scope>
    <source>
        <strain evidence="5">CQ1 / CVCC 102059</strain>
    </source>
</reference>
<name>R0M842_NOSB1</name>
<accession>R0M842</accession>
<dbReference type="PANTHER" id="PTHR16092">
    <property type="entry name" value="SEC3/SYNTAXIN-RELATED"/>
    <property type="match status" value="1"/>
</dbReference>
<dbReference type="GO" id="GO:0006887">
    <property type="term" value="P:exocytosis"/>
    <property type="evidence" value="ECO:0007669"/>
    <property type="project" value="InterPro"/>
</dbReference>
<feature type="coiled-coil region" evidence="1">
    <location>
        <begin position="461"/>
        <end position="517"/>
    </location>
</feature>
<feature type="compositionally biased region" description="Low complexity" evidence="2">
    <location>
        <begin position="319"/>
        <end position="328"/>
    </location>
</feature>
<feature type="domain" description="Exocyst complex component Sec3 coiled-coil" evidence="3">
    <location>
        <begin position="53"/>
        <end position="128"/>
    </location>
</feature>
<dbReference type="PANTHER" id="PTHR16092:SF14">
    <property type="entry name" value="EXOCYST COMPLEX COMPONENT 1 ISOFORM X1"/>
    <property type="match status" value="1"/>
</dbReference>
<dbReference type="Pfam" id="PF09763">
    <property type="entry name" value="Sec3_CC"/>
    <property type="match status" value="1"/>
</dbReference>
<feature type="compositionally biased region" description="Basic and acidic residues" evidence="2">
    <location>
        <begin position="307"/>
        <end position="318"/>
    </location>
</feature>
<dbReference type="EMBL" id="KB908942">
    <property type="protein sequence ID" value="EOB14169.1"/>
    <property type="molecule type" value="Genomic_DNA"/>
</dbReference>
<dbReference type="GO" id="GO:0005546">
    <property type="term" value="F:phosphatidylinositol-4,5-bisphosphate binding"/>
    <property type="evidence" value="ECO:0007669"/>
    <property type="project" value="TreeGrafter"/>
</dbReference>
<dbReference type="VEuPathDB" id="MicrosporidiaDB:NBO_34g0019"/>
<dbReference type="GO" id="GO:0005886">
    <property type="term" value="C:plasma membrane"/>
    <property type="evidence" value="ECO:0007669"/>
    <property type="project" value="TreeGrafter"/>
</dbReference>
<evidence type="ECO:0000256" key="1">
    <source>
        <dbReference type="SAM" id="Coils"/>
    </source>
</evidence>
<evidence type="ECO:0000313" key="5">
    <source>
        <dbReference type="Proteomes" id="UP000016927"/>
    </source>
</evidence>
<keyword evidence="5" id="KW-1185">Reference proteome</keyword>
<dbReference type="AlphaFoldDB" id="R0M842"/>
<feature type="coiled-coil region" evidence="1">
    <location>
        <begin position="52"/>
        <end position="79"/>
    </location>
</feature>
<gene>
    <name evidence="4" type="ORF">NBO_34g0019</name>
</gene>
<dbReference type="InterPro" id="IPR019160">
    <property type="entry name" value="Sec3_CC"/>
</dbReference>
<proteinExistence type="predicted"/>
<organism evidence="4 5">
    <name type="scientific">Nosema bombycis (strain CQ1 / CVCC 102059)</name>
    <name type="common">Microsporidian parasite</name>
    <name type="synonym">Pebrine of silkworm</name>
    <dbReference type="NCBI Taxonomy" id="578461"/>
    <lineage>
        <taxon>Eukaryota</taxon>
        <taxon>Fungi</taxon>
        <taxon>Fungi incertae sedis</taxon>
        <taxon>Microsporidia</taxon>
        <taxon>Nosematidae</taxon>
        <taxon>Nosema</taxon>
    </lineage>
</organism>
<dbReference type="STRING" id="578461.R0M842"/>
<dbReference type="HOGENOM" id="CLU_041566_0_0_1"/>
<keyword evidence="1" id="KW-0175">Coiled coil</keyword>
<dbReference type="OrthoDB" id="27109at2759"/>
<feature type="coiled-coil region" evidence="1">
    <location>
        <begin position="219"/>
        <end position="250"/>
    </location>
</feature>
<protein>
    <recommendedName>
        <fullName evidence="3">Exocyst complex component Sec3 coiled-coil domain-containing protein</fullName>
    </recommendedName>
</protein>
<dbReference type="GO" id="GO:0000145">
    <property type="term" value="C:exocyst"/>
    <property type="evidence" value="ECO:0007669"/>
    <property type="project" value="InterPro"/>
</dbReference>
<evidence type="ECO:0000259" key="3">
    <source>
        <dbReference type="Pfam" id="PF09763"/>
    </source>
</evidence>
<sequence>MSIPNQIDSLFLNQNPNNNLVLIKDLESFKVKDLIPFTQIIKEKIISTTLDYELYFIKLERLTKEMNQIEKENTKLENEILYQTSIYNRLKDLLIHLEIKESHFISLETDSLKSSEGVSRIEKALYALGNFKEGDYKIRVVKEKKERVNESLKGFYKRFIKEINSILLNYNDYDHLCIHKDLYNKLNFLRDIFLNSKKFKDFHAVLCGLYAKQSSLLYSKEMENHLNKLNRILNKEKEKIEEVLEGLLESYKNIIKMEKKFMGSMGIICDEGEGGMEEVVGGIEGKGGLKEGEDVLKEGFTNGLKEGRGVLKEEEPKESTPLQSTSTLTPTPSINYLDPIFIPINKLLLRFFYDIFYLSELRTMNFLEDFTDQSDDLNLFNLLKEDLKVLLGGLKKKFIQKELEIKDKEEGIKRFKEILKESKLKDINGILYNLNRTRILSNGGLIDLFDNRNLISNLFLIYNHQNRKNEFEKDLKEINEKIKKKVIEEVYKNENWKENLKKIIKEIENKGERGEEMKEIYEILKGIEKDEEGLREDIEKGYDDEGENGG</sequence>